<keyword evidence="4" id="KW-0677">Repeat</keyword>
<dbReference type="Pfam" id="PF07679">
    <property type="entry name" value="I-set"/>
    <property type="match status" value="1"/>
</dbReference>
<dbReference type="AlphaFoldDB" id="A0AAE1G0U9"/>
<evidence type="ECO:0000256" key="6">
    <source>
        <dbReference type="ARBA" id="ARBA00023157"/>
    </source>
</evidence>
<dbReference type="PANTHER" id="PTHR12231:SF157">
    <property type="entry name" value="DPR-INTERACTING PROTEIN EPSILON-RELATED"/>
    <property type="match status" value="1"/>
</dbReference>
<dbReference type="Gene3D" id="2.60.40.10">
    <property type="entry name" value="Immunoglobulins"/>
    <property type="match status" value="3"/>
</dbReference>
<feature type="domain" description="Ig-like" evidence="11">
    <location>
        <begin position="104"/>
        <end position="196"/>
    </location>
</feature>
<feature type="transmembrane region" description="Helical" evidence="10">
    <location>
        <begin position="400"/>
        <end position="422"/>
    </location>
</feature>
<evidence type="ECO:0000256" key="4">
    <source>
        <dbReference type="ARBA" id="ARBA00022737"/>
    </source>
</evidence>
<feature type="region of interest" description="Disordered" evidence="9">
    <location>
        <begin position="297"/>
        <end position="363"/>
    </location>
</feature>
<accession>A0AAE1G0U9</accession>
<dbReference type="InterPro" id="IPR003599">
    <property type="entry name" value="Ig_sub"/>
</dbReference>
<dbReference type="EMBL" id="JAWQEG010001033">
    <property type="protein sequence ID" value="KAK3883036.1"/>
    <property type="molecule type" value="Genomic_DNA"/>
</dbReference>
<dbReference type="PROSITE" id="PS50835">
    <property type="entry name" value="IG_LIKE"/>
    <property type="match status" value="3"/>
</dbReference>
<protein>
    <recommendedName>
        <fullName evidence="11">Ig-like domain-containing protein</fullName>
    </recommendedName>
</protein>
<dbReference type="Pfam" id="PF13927">
    <property type="entry name" value="Ig_3"/>
    <property type="match status" value="2"/>
</dbReference>
<evidence type="ECO:0000313" key="12">
    <source>
        <dbReference type="EMBL" id="KAK3883036.1"/>
    </source>
</evidence>
<evidence type="ECO:0000313" key="13">
    <source>
        <dbReference type="Proteomes" id="UP001286313"/>
    </source>
</evidence>
<evidence type="ECO:0000256" key="10">
    <source>
        <dbReference type="SAM" id="Phobius"/>
    </source>
</evidence>
<comment type="caution">
    <text evidence="12">The sequence shown here is derived from an EMBL/GenBank/DDBJ whole genome shotgun (WGS) entry which is preliminary data.</text>
</comment>
<sequence>MPDFLESISNVTVPAGRDVRLACVVEHLGSYKLAWIQKDRSAILTVGNHVITRNKRIGVFHDGHRTWYLTIKNVRPGDAGTYMCQINTETAISQTGHISVVVPPYIKDDMSSGDVSLQERQDLTLACSARGSPVPTIKWRREEDNQRIRTNHSISQLEVHGPLLRLTDVTRTDMGAYLCIANNGIPPAVSKRIEVSVKFLPTVIVPHQLVGVPYGQNVTLECYVEAWPKGLNYWKRPNGIDILHADEKYVVKAMPGSQKYKTHMLLTIIHVSKADIGEYNCIANNSQGGAEQVIRVSASSPPQHNRNAIDKGYETKDNSYGKSPLSSVTWSKETDGSSALKDEHEDLRKSPPRKYQNPQHDTNTKILNQGLDIDLSLLPPSASSASLPFLHMSRCTSSCLGIVSVIVTVVSSPCCLLILLLLSAGL</sequence>
<dbReference type="InterPro" id="IPR013783">
    <property type="entry name" value="Ig-like_fold"/>
</dbReference>
<proteinExistence type="predicted"/>
<keyword evidence="8" id="KW-0393">Immunoglobulin domain</keyword>
<dbReference type="GO" id="GO:0043005">
    <property type="term" value="C:neuron projection"/>
    <property type="evidence" value="ECO:0007669"/>
    <property type="project" value="TreeGrafter"/>
</dbReference>
<feature type="compositionally biased region" description="Basic and acidic residues" evidence="9">
    <location>
        <begin position="332"/>
        <end position="349"/>
    </location>
</feature>
<evidence type="ECO:0000256" key="8">
    <source>
        <dbReference type="ARBA" id="ARBA00023319"/>
    </source>
</evidence>
<feature type="domain" description="Ig-like" evidence="11">
    <location>
        <begin position="2"/>
        <end position="99"/>
    </location>
</feature>
<keyword evidence="10" id="KW-0812">Transmembrane</keyword>
<feature type="compositionally biased region" description="Basic and acidic residues" evidence="9">
    <location>
        <begin position="307"/>
        <end position="319"/>
    </location>
</feature>
<dbReference type="InterPro" id="IPR013106">
    <property type="entry name" value="Ig_V-set"/>
</dbReference>
<dbReference type="Proteomes" id="UP001286313">
    <property type="component" value="Unassembled WGS sequence"/>
</dbReference>
<evidence type="ECO:0000256" key="2">
    <source>
        <dbReference type="ARBA" id="ARBA00022475"/>
    </source>
</evidence>
<dbReference type="InterPro" id="IPR007110">
    <property type="entry name" value="Ig-like_dom"/>
</dbReference>
<feature type="domain" description="Ig-like" evidence="11">
    <location>
        <begin position="201"/>
        <end position="297"/>
    </location>
</feature>
<evidence type="ECO:0000256" key="9">
    <source>
        <dbReference type="SAM" id="MobiDB-lite"/>
    </source>
</evidence>
<keyword evidence="7" id="KW-0325">Glycoprotein</keyword>
<keyword evidence="13" id="KW-1185">Reference proteome</keyword>
<evidence type="ECO:0000256" key="1">
    <source>
        <dbReference type="ARBA" id="ARBA00004236"/>
    </source>
</evidence>
<evidence type="ECO:0000256" key="5">
    <source>
        <dbReference type="ARBA" id="ARBA00023136"/>
    </source>
</evidence>
<dbReference type="GO" id="GO:0005886">
    <property type="term" value="C:plasma membrane"/>
    <property type="evidence" value="ECO:0007669"/>
    <property type="project" value="UniProtKB-SubCell"/>
</dbReference>
<keyword evidence="2" id="KW-1003">Cell membrane</keyword>
<dbReference type="InterPro" id="IPR013098">
    <property type="entry name" value="Ig_I-set"/>
</dbReference>
<keyword evidence="6" id="KW-1015">Disulfide bond</keyword>
<feature type="compositionally biased region" description="Polar residues" evidence="9">
    <location>
        <begin position="297"/>
        <end position="306"/>
    </location>
</feature>
<dbReference type="SMART" id="SM00406">
    <property type="entry name" value="IGv"/>
    <property type="match status" value="1"/>
</dbReference>
<name>A0AAE1G0U9_PETCI</name>
<gene>
    <name evidence="12" type="ORF">Pcinc_012626</name>
</gene>
<evidence type="ECO:0000259" key="11">
    <source>
        <dbReference type="PROSITE" id="PS50835"/>
    </source>
</evidence>
<evidence type="ECO:0000256" key="3">
    <source>
        <dbReference type="ARBA" id="ARBA00022729"/>
    </source>
</evidence>
<comment type="subcellular location">
    <subcellularLocation>
        <location evidence="1">Cell membrane</location>
    </subcellularLocation>
</comment>
<dbReference type="PANTHER" id="PTHR12231">
    <property type="entry name" value="CTX-RELATED TYPE I TRANSMEMBRANE PROTEIN"/>
    <property type="match status" value="1"/>
</dbReference>
<dbReference type="InterPro" id="IPR036179">
    <property type="entry name" value="Ig-like_dom_sf"/>
</dbReference>
<feature type="compositionally biased region" description="Polar residues" evidence="9">
    <location>
        <begin position="320"/>
        <end position="331"/>
    </location>
</feature>
<reference evidence="12" key="1">
    <citation type="submission" date="2023-10" db="EMBL/GenBank/DDBJ databases">
        <title>Genome assemblies of two species of porcelain crab, Petrolisthes cinctipes and Petrolisthes manimaculis (Anomura: Porcellanidae).</title>
        <authorList>
            <person name="Angst P."/>
        </authorList>
    </citation>
    <scope>NUCLEOTIDE SEQUENCE</scope>
    <source>
        <strain evidence="12">PB745_01</strain>
        <tissue evidence="12">Gill</tissue>
    </source>
</reference>
<organism evidence="12 13">
    <name type="scientific">Petrolisthes cinctipes</name>
    <name type="common">Flat porcelain crab</name>
    <dbReference type="NCBI Taxonomy" id="88211"/>
    <lineage>
        <taxon>Eukaryota</taxon>
        <taxon>Metazoa</taxon>
        <taxon>Ecdysozoa</taxon>
        <taxon>Arthropoda</taxon>
        <taxon>Crustacea</taxon>
        <taxon>Multicrustacea</taxon>
        <taxon>Malacostraca</taxon>
        <taxon>Eumalacostraca</taxon>
        <taxon>Eucarida</taxon>
        <taxon>Decapoda</taxon>
        <taxon>Pleocyemata</taxon>
        <taxon>Anomura</taxon>
        <taxon>Galatheoidea</taxon>
        <taxon>Porcellanidae</taxon>
        <taxon>Petrolisthes</taxon>
    </lineage>
</organism>
<dbReference type="SUPFAM" id="SSF48726">
    <property type="entry name" value="Immunoglobulin"/>
    <property type="match status" value="3"/>
</dbReference>
<keyword evidence="10" id="KW-1133">Transmembrane helix</keyword>
<evidence type="ECO:0000256" key="7">
    <source>
        <dbReference type="ARBA" id="ARBA00023180"/>
    </source>
</evidence>
<dbReference type="SMART" id="SM00409">
    <property type="entry name" value="IG"/>
    <property type="match status" value="3"/>
</dbReference>
<dbReference type="InterPro" id="IPR051170">
    <property type="entry name" value="Neural/epithelial_adhesion"/>
</dbReference>
<keyword evidence="5 10" id="KW-0472">Membrane</keyword>
<dbReference type="FunFam" id="2.60.40.10:FF:000328">
    <property type="entry name" value="CLUMA_CG000981, isoform A"/>
    <property type="match status" value="1"/>
</dbReference>
<dbReference type="InterPro" id="IPR003598">
    <property type="entry name" value="Ig_sub2"/>
</dbReference>
<dbReference type="SMART" id="SM00408">
    <property type="entry name" value="IGc2"/>
    <property type="match status" value="3"/>
</dbReference>
<keyword evidence="3" id="KW-0732">Signal</keyword>